<dbReference type="PANTHER" id="PTHR46577:SF1">
    <property type="entry name" value="HTH-TYPE TRANSCRIPTIONAL REGULATORY PROTEIN GABR"/>
    <property type="match status" value="1"/>
</dbReference>
<reference evidence="7 8" key="1">
    <citation type="journal article" date="2012" name="J. Bacteriol.">
        <title>Genome Sequence of n-Alkane-Degrading Hydrocarboniphaga effusa Strain AP103T (ATCC BAA-332T).</title>
        <authorList>
            <person name="Chang H.K."/>
            <person name="Zylstra G.J."/>
            <person name="Chae J.C."/>
        </authorList>
    </citation>
    <scope>NUCLEOTIDE SEQUENCE [LARGE SCALE GENOMIC DNA]</scope>
    <source>
        <strain evidence="7 8">AP103</strain>
    </source>
</reference>
<dbReference type="AlphaFoldDB" id="I7ZAW0"/>
<dbReference type="PROSITE" id="PS50949">
    <property type="entry name" value="HTH_GNTR"/>
    <property type="match status" value="1"/>
</dbReference>
<evidence type="ECO:0000256" key="1">
    <source>
        <dbReference type="ARBA" id="ARBA00005384"/>
    </source>
</evidence>
<dbReference type="InterPro" id="IPR051446">
    <property type="entry name" value="HTH_trans_reg/aminotransferase"/>
</dbReference>
<dbReference type="EMBL" id="AKGD01000002">
    <property type="protein sequence ID" value="EIT68812.1"/>
    <property type="molecule type" value="Genomic_DNA"/>
</dbReference>
<dbReference type="InterPro" id="IPR015424">
    <property type="entry name" value="PyrdxlP-dep_Trfase"/>
</dbReference>
<dbReference type="GO" id="GO:0003700">
    <property type="term" value="F:DNA-binding transcription factor activity"/>
    <property type="evidence" value="ECO:0007669"/>
    <property type="project" value="InterPro"/>
</dbReference>
<dbReference type="GO" id="GO:0030170">
    <property type="term" value="F:pyridoxal phosphate binding"/>
    <property type="evidence" value="ECO:0007669"/>
    <property type="project" value="InterPro"/>
</dbReference>
<dbReference type="InterPro" id="IPR015421">
    <property type="entry name" value="PyrdxlP-dep_Trfase_major"/>
</dbReference>
<evidence type="ECO:0000259" key="6">
    <source>
        <dbReference type="PROSITE" id="PS50949"/>
    </source>
</evidence>
<dbReference type="OrthoDB" id="9804020at2"/>
<dbReference type="Gene3D" id="3.40.640.10">
    <property type="entry name" value="Type I PLP-dependent aspartate aminotransferase-like (Major domain)"/>
    <property type="match status" value="1"/>
</dbReference>
<dbReference type="InterPro" id="IPR015422">
    <property type="entry name" value="PyrdxlP-dep_Trfase_small"/>
</dbReference>
<organism evidence="7 8">
    <name type="scientific">Hydrocarboniphaga effusa AP103</name>
    <dbReference type="NCBI Taxonomy" id="1172194"/>
    <lineage>
        <taxon>Bacteria</taxon>
        <taxon>Pseudomonadati</taxon>
        <taxon>Pseudomonadota</taxon>
        <taxon>Gammaproteobacteria</taxon>
        <taxon>Nevskiales</taxon>
        <taxon>Nevskiaceae</taxon>
        <taxon>Hydrocarboniphaga</taxon>
    </lineage>
</organism>
<dbReference type="SUPFAM" id="SSF46785">
    <property type="entry name" value="Winged helix' DNA-binding domain"/>
    <property type="match status" value="1"/>
</dbReference>
<keyword evidence="3" id="KW-0805">Transcription regulation</keyword>
<dbReference type="RefSeq" id="WP_007185337.1">
    <property type="nucleotide sequence ID" value="NZ_AKGD01000002.1"/>
</dbReference>
<evidence type="ECO:0000256" key="3">
    <source>
        <dbReference type="ARBA" id="ARBA00023015"/>
    </source>
</evidence>
<dbReference type="SMART" id="SM00345">
    <property type="entry name" value="HTH_GNTR"/>
    <property type="match status" value="1"/>
</dbReference>
<dbReference type="InterPro" id="IPR036390">
    <property type="entry name" value="WH_DNA-bd_sf"/>
</dbReference>
<evidence type="ECO:0000313" key="8">
    <source>
        <dbReference type="Proteomes" id="UP000003704"/>
    </source>
</evidence>
<proteinExistence type="inferred from homology"/>
<comment type="similarity">
    <text evidence="1">In the C-terminal section; belongs to the class-I pyridoxal-phosphate-dependent aminotransferase family.</text>
</comment>
<accession>I7ZAW0</accession>
<keyword evidence="2" id="KW-0663">Pyridoxal phosphate</keyword>
<dbReference type="Pfam" id="PF00392">
    <property type="entry name" value="GntR"/>
    <property type="match status" value="1"/>
</dbReference>
<dbReference type="PATRIC" id="fig|1172194.4.peg.2312"/>
<evidence type="ECO:0000256" key="4">
    <source>
        <dbReference type="ARBA" id="ARBA00023125"/>
    </source>
</evidence>
<dbReference type="InterPro" id="IPR036388">
    <property type="entry name" value="WH-like_DNA-bd_sf"/>
</dbReference>
<keyword evidence="4" id="KW-0238">DNA-binding</keyword>
<feature type="domain" description="HTH gntR-type" evidence="6">
    <location>
        <begin position="17"/>
        <end position="85"/>
    </location>
</feature>
<dbReference type="Pfam" id="PF00155">
    <property type="entry name" value="Aminotran_1_2"/>
    <property type="match status" value="1"/>
</dbReference>
<evidence type="ECO:0000313" key="7">
    <source>
        <dbReference type="EMBL" id="EIT68812.1"/>
    </source>
</evidence>
<dbReference type="CDD" id="cd00609">
    <property type="entry name" value="AAT_like"/>
    <property type="match status" value="1"/>
</dbReference>
<keyword evidence="8" id="KW-1185">Reference proteome</keyword>
<dbReference type="Proteomes" id="UP000003704">
    <property type="component" value="Unassembled WGS sequence"/>
</dbReference>
<keyword evidence="5" id="KW-0804">Transcription</keyword>
<dbReference type="STRING" id="1172194.WQQ_23940"/>
<sequence length="466" mass="50622">MSNEASRWAAAIRASDKPAYLAIADALADDIQSGKLAANQRLPTLRVLATALKLNFTTVARGYAEAQQRGLIDTRAGSGTFVRETVRSGPVRRATSNVLVDMTMNMPPEPQDRALLARLREGMSSLWNESDAYALLRYQEFGGHFDDREAGAHWLAPNVPGINGSRVLVCPGVQGALFALFTVLARPGDGIACEAVTYPGIKGLAAQLGIRLIGLPTDDEGIDPEAFGALCASDLPKALYLNPTFNNPTTATMSRERREAIAEIARRYSVPIIEDDPYGMLPVKTPVSLAALAPELTFYVTGFAKCLGAGLRIGYVTLPNARYAARVAAAMRTTTVMASSFMVKLATRWINDGTVQAATNAIREESRLRQQMAREVLRQARYRSQPEAFHLWLEVPEPWTRIEFATHLRAHGVGVVVSDTFTVTGPAPEAVRVCLGGPASREECRHTLEIIEDAIEQSPAMASRVM</sequence>
<evidence type="ECO:0000256" key="5">
    <source>
        <dbReference type="ARBA" id="ARBA00023163"/>
    </source>
</evidence>
<dbReference type="Gene3D" id="1.10.10.10">
    <property type="entry name" value="Winged helix-like DNA-binding domain superfamily/Winged helix DNA-binding domain"/>
    <property type="match status" value="1"/>
</dbReference>
<dbReference type="Gene3D" id="3.90.1150.10">
    <property type="entry name" value="Aspartate Aminotransferase, domain 1"/>
    <property type="match status" value="1"/>
</dbReference>
<dbReference type="PANTHER" id="PTHR46577">
    <property type="entry name" value="HTH-TYPE TRANSCRIPTIONAL REGULATORY PROTEIN GABR"/>
    <property type="match status" value="1"/>
</dbReference>
<dbReference type="InterPro" id="IPR000524">
    <property type="entry name" value="Tscrpt_reg_HTH_GntR"/>
</dbReference>
<dbReference type="InterPro" id="IPR004839">
    <property type="entry name" value="Aminotransferase_I/II_large"/>
</dbReference>
<dbReference type="SUPFAM" id="SSF53383">
    <property type="entry name" value="PLP-dependent transferases"/>
    <property type="match status" value="1"/>
</dbReference>
<dbReference type="GO" id="GO:0003677">
    <property type="term" value="F:DNA binding"/>
    <property type="evidence" value="ECO:0007669"/>
    <property type="project" value="UniProtKB-KW"/>
</dbReference>
<dbReference type="CDD" id="cd07377">
    <property type="entry name" value="WHTH_GntR"/>
    <property type="match status" value="1"/>
</dbReference>
<comment type="caution">
    <text evidence="7">The sequence shown here is derived from an EMBL/GenBank/DDBJ whole genome shotgun (WGS) entry which is preliminary data.</text>
</comment>
<name>I7ZAW0_9GAMM</name>
<evidence type="ECO:0000256" key="2">
    <source>
        <dbReference type="ARBA" id="ARBA00022898"/>
    </source>
</evidence>
<gene>
    <name evidence="7" type="ORF">WQQ_23940</name>
</gene>
<protein>
    <recommendedName>
        <fullName evidence="6">HTH gntR-type domain-containing protein</fullName>
    </recommendedName>
</protein>